<evidence type="ECO:0000256" key="6">
    <source>
        <dbReference type="ARBA" id="ARBA00023136"/>
    </source>
</evidence>
<organism evidence="8 9">
    <name type="scientific">Sphingomonas ginsenosidivorax</name>
    <dbReference type="NCBI Taxonomy" id="862135"/>
    <lineage>
        <taxon>Bacteria</taxon>
        <taxon>Pseudomonadati</taxon>
        <taxon>Pseudomonadota</taxon>
        <taxon>Alphaproteobacteria</taxon>
        <taxon>Sphingomonadales</taxon>
        <taxon>Sphingomonadaceae</taxon>
        <taxon>Sphingomonas</taxon>
    </lineage>
</organism>
<dbReference type="GO" id="GO:0022857">
    <property type="term" value="F:transmembrane transporter activity"/>
    <property type="evidence" value="ECO:0007669"/>
    <property type="project" value="InterPro"/>
</dbReference>
<dbReference type="GO" id="GO:0016887">
    <property type="term" value="F:ATP hydrolysis activity"/>
    <property type="evidence" value="ECO:0007669"/>
    <property type="project" value="InterPro"/>
</dbReference>
<keyword evidence="2" id="KW-0547">Nucleotide-binding</keyword>
<dbReference type="PANTHER" id="PTHR43499:SF1">
    <property type="entry name" value="ABC TRANSPORTER I FAMILY MEMBER 1"/>
    <property type="match status" value="1"/>
</dbReference>
<dbReference type="PANTHER" id="PTHR43499">
    <property type="entry name" value="ABC TRANSPORTER I FAMILY MEMBER 1"/>
    <property type="match status" value="1"/>
</dbReference>
<accession>A0A5C6UHD4</accession>
<dbReference type="OrthoDB" id="9800654at2"/>
<keyword evidence="6" id="KW-0472">Membrane</keyword>
<dbReference type="Proteomes" id="UP000321250">
    <property type="component" value="Unassembled WGS sequence"/>
</dbReference>
<dbReference type="GO" id="GO:0017004">
    <property type="term" value="P:cytochrome complex assembly"/>
    <property type="evidence" value="ECO:0007669"/>
    <property type="project" value="UniProtKB-KW"/>
</dbReference>
<keyword evidence="9" id="KW-1185">Reference proteome</keyword>
<dbReference type="SUPFAM" id="SSF52540">
    <property type="entry name" value="P-loop containing nucleoside triphosphate hydrolases"/>
    <property type="match status" value="1"/>
</dbReference>
<dbReference type="EMBL" id="VOQR01000001">
    <property type="protein sequence ID" value="TXC71840.1"/>
    <property type="molecule type" value="Genomic_DNA"/>
</dbReference>
<gene>
    <name evidence="8" type="primary">ccmA</name>
    <name evidence="8" type="ORF">FSB78_13420</name>
</gene>
<comment type="caution">
    <text evidence="8">The sequence shown here is derived from an EMBL/GenBank/DDBJ whole genome shotgun (WGS) entry which is preliminary data.</text>
</comment>
<dbReference type="NCBIfam" id="TIGR01189">
    <property type="entry name" value="ccmA"/>
    <property type="match status" value="1"/>
</dbReference>
<name>A0A5C6UHD4_9SPHN</name>
<dbReference type="RefSeq" id="WP_147083117.1">
    <property type="nucleotide sequence ID" value="NZ_VOQR01000001.1"/>
</dbReference>
<sequence length="190" mass="19325">MSLAFHDVACLRGGRIVFEARSFVLAPGEAALVTGPNGVGKSSLLRIAAGLLAPTSGSVETSGTRALLTEQAALDGDRTLGEALGFWAALDPEPAPEARVRSALAALDLSTLATVPVRLLSTGQRRRAAIARVAASGATLWLLDEPANGLDDGSVARLEARIAGHRAAGGIALIATHQPLAVPGAQEIAL</sequence>
<dbReference type="InterPro" id="IPR005895">
    <property type="entry name" value="ABC_transptr_haem_export_CcmA"/>
</dbReference>
<evidence type="ECO:0000256" key="4">
    <source>
        <dbReference type="ARBA" id="ARBA00022840"/>
    </source>
</evidence>
<feature type="domain" description="ABC transporter" evidence="7">
    <location>
        <begin position="3"/>
        <end position="188"/>
    </location>
</feature>
<reference evidence="8 9" key="1">
    <citation type="journal article" date="2013" name="Antonie Van Leeuwenhoek">
        <title>Sphingomonas ginsenosidivorax sp. nov., with the ability to transform ginsenosides.</title>
        <authorList>
            <person name="Jin X.F."/>
            <person name="Kim J.K."/>
            <person name="Liu Q.M."/>
            <person name="Kang M.S."/>
            <person name="He D."/>
            <person name="Jin F.X."/>
            <person name="Kim S.C."/>
            <person name="Im W.T."/>
        </authorList>
    </citation>
    <scope>NUCLEOTIDE SEQUENCE [LARGE SCALE GENOMIC DNA]</scope>
    <source>
        <strain evidence="8 9">KHI67</strain>
    </source>
</reference>
<dbReference type="Gene3D" id="3.40.50.300">
    <property type="entry name" value="P-loop containing nucleotide triphosphate hydrolases"/>
    <property type="match status" value="1"/>
</dbReference>
<dbReference type="AlphaFoldDB" id="A0A5C6UHD4"/>
<evidence type="ECO:0000256" key="5">
    <source>
        <dbReference type="ARBA" id="ARBA00022967"/>
    </source>
</evidence>
<evidence type="ECO:0000256" key="2">
    <source>
        <dbReference type="ARBA" id="ARBA00022741"/>
    </source>
</evidence>
<dbReference type="PROSITE" id="PS50893">
    <property type="entry name" value="ABC_TRANSPORTER_2"/>
    <property type="match status" value="1"/>
</dbReference>
<dbReference type="InterPro" id="IPR003593">
    <property type="entry name" value="AAA+_ATPase"/>
</dbReference>
<keyword evidence="4 8" id="KW-0067">ATP-binding</keyword>
<evidence type="ECO:0000313" key="9">
    <source>
        <dbReference type="Proteomes" id="UP000321250"/>
    </source>
</evidence>
<protein>
    <submittedName>
        <fullName evidence="8">Heme ABC exporter ATP-binding protein CcmA</fullName>
    </submittedName>
</protein>
<dbReference type="SMART" id="SM00382">
    <property type="entry name" value="AAA"/>
    <property type="match status" value="1"/>
</dbReference>
<keyword evidence="1" id="KW-0813">Transport</keyword>
<dbReference type="Pfam" id="PF00005">
    <property type="entry name" value="ABC_tran"/>
    <property type="match status" value="1"/>
</dbReference>
<evidence type="ECO:0000256" key="3">
    <source>
        <dbReference type="ARBA" id="ARBA00022748"/>
    </source>
</evidence>
<evidence type="ECO:0000259" key="7">
    <source>
        <dbReference type="PROSITE" id="PS50893"/>
    </source>
</evidence>
<keyword evidence="3" id="KW-0201">Cytochrome c-type biogenesis</keyword>
<dbReference type="InterPro" id="IPR027417">
    <property type="entry name" value="P-loop_NTPase"/>
</dbReference>
<keyword evidence="5" id="KW-1278">Translocase</keyword>
<dbReference type="GO" id="GO:0005524">
    <property type="term" value="F:ATP binding"/>
    <property type="evidence" value="ECO:0007669"/>
    <property type="project" value="UniProtKB-KW"/>
</dbReference>
<evidence type="ECO:0000313" key="8">
    <source>
        <dbReference type="EMBL" id="TXC71840.1"/>
    </source>
</evidence>
<dbReference type="InterPro" id="IPR003439">
    <property type="entry name" value="ABC_transporter-like_ATP-bd"/>
</dbReference>
<proteinExistence type="predicted"/>
<evidence type="ECO:0000256" key="1">
    <source>
        <dbReference type="ARBA" id="ARBA00022448"/>
    </source>
</evidence>